<dbReference type="Gene3D" id="1.20.120.580">
    <property type="entry name" value="bsu32300-like"/>
    <property type="match status" value="1"/>
</dbReference>
<dbReference type="InterPro" id="IPR008201">
    <property type="entry name" value="HepT-like"/>
</dbReference>
<accession>A0A0G3G322</accession>
<name>A0A0G3G322_9GAMM</name>
<evidence type="ECO:0000256" key="3">
    <source>
        <dbReference type="ARBA" id="ARBA00022801"/>
    </source>
</evidence>
<dbReference type="PANTHER" id="PTHR33397">
    <property type="entry name" value="UPF0331 PROTEIN YUTE"/>
    <property type="match status" value="1"/>
</dbReference>
<dbReference type="RefSeq" id="WP_047250987.1">
    <property type="nucleotide sequence ID" value="NZ_CP011367.1"/>
</dbReference>
<dbReference type="AlphaFoldDB" id="A0A0G3G322"/>
<evidence type="ECO:0000313" key="5">
    <source>
        <dbReference type="EMBL" id="AKJ94799.1"/>
    </source>
</evidence>
<evidence type="ECO:0000256" key="4">
    <source>
        <dbReference type="ARBA" id="ARBA00024207"/>
    </source>
</evidence>
<keyword evidence="6" id="KW-1185">Reference proteome</keyword>
<evidence type="ECO:0008006" key="7">
    <source>
        <dbReference type="Google" id="ProtNLM"/>
    </source>
</evidence>
<keyword evidence="1" id="KW-1277">Toxin-antitoxin system</keyword>
<evidence type="ECO:0000256" key="1">
    <source>
        <dbReference type="ARBA" id="ARBA00022649"/>
    </source>
</evidence>
<dbReference type="OrthoDB" id="9796612at2"/>
<reference evidence="5 6" key="1">
    <citation type="submission" date="2015-04" db="EMBL/GenBank/DDBJ databases">
        <title>Complete Sequence for the Genome of the Thioalkalivibrio versutus D301.</title>
        <authorList>
            <person name="Mu T."/>
            <person name="Zhou J."/>
            <person name="Xu X."/>
        </authorList>
    </citation>
    <scope>NUCLEOTIDE SEQUENCE [LARGE SCALE GENOMIC DNA]</scope>
    <source>
        <strain evidence="5 6">D301</strain>
    </source>
</reference>
<evidence type="ECO:0000313" key="6">
    <source>
        <dbReference type="Proteomes" id="UP000064201"/>
    </source>
</evidence>
<dbReference type="GO" id="GO:0110001">
    <property type="term" value="C:toxin-antitoxin complex"/>
    <property type="evidence" value="ECO:0007669"/>
    <property type="project" value="InterPro"/>
</dbReference>
<gene>
    <name evidence="5" type="ORF">TVD_05190</name>
</gene>
<evidence type="ECO:0000256" key="2">
    <source>
        <dbReference type="ARBA" id="ARBA00022722"/>
    </source>
</evidence>
<keyword evidence="2" id="KW-0540">Nuclease</keyword>
<dbReference type="KEGG" id="tvr:TVD_05190"/>
<dbReference type="GO" id="GO:0004540">
    <property type="term" value="F:RNA nuclease activity"/>
    <property type="evidence" value="ECO:0007669"/>
    <property type="project" value="InterPro"/>
</dbReference>
<dbReference type="GO" id="GO:0016787">
    <property type="term" value="F:hydrolase activity"/>
    <property type="evidence" value="ECO:0007669"/>
    <property type="project" value="UniProtKB-KW"/>
</dbReference>
<dbReference type="PANTHER" id="PTHR33397:SF3">
    <property type="entry name" value="MRNA NUCLEASE HEPT"/>
    <property type="match status" value="1"/>
</dbReference>
<dbReference type="NCBIfam" id="NF047751">
    <property type="entry name" value="HepT_toxin"/>
    <property type="match status" value="1"/>
</dbReference>
<dbReference type="InterPro" id="IPR037038">
    <property type="entry name" value="HepT-like_sf"/>
</dbReference>
<dbReference type="InterPro" id="IPR052379">
    <property type="entry name" value="Type_VII_TA_RNase"/>
</dbReference>
<organism evidence="5 6">
    <name type="scientific">Thioalkalivibrio versutus</name>
    <dbReference type="NCBI Taxonomy" id="106634"/>
    <lineage>
        <taxon>Bacteria</taxon>
        <taxon>Pseudomonadati</taxon>
        <taxon>Pseudomonadota</taxon>
        <taxon>Gammaproteobacteria</taxon>
        <taxon>Chromatiales</taxon>
        <taxon>Ectothiorhodospiraceae</taxon>
        <taxon>Thioalkalivibrio</taxon>
    </lineage>
</organism>
<dbReference type="Proteomes" id="UP000064201">
    <property type="component" value="Chromosome"/>
</dbReference>
<protein>
    <recommendedName>
        <fullName evidence="7">DUF86 domain-containing protein</fullName>
    </recommendedName>
</protein>
<dbReference type="STRING" id="106634.TVD_05190"/>
<comment type="similarity">
    <text evidence="4">Belongs to the HepT RNase toxin family.</text>
</comment>
<proteinExistence type="inferred from homology"/>
<dbReference type="Pfam" id="PF01934">
    <property type="entry name" value="HepT-like"/>
    <property type="match status" value="1"/>
</dbReference>
<sequence length="136" mass="15581">MDRRVIEQKLETLRYCVQRVAQRCPDDPNQLQQDPDTQDIIALNLSRAVQQCVDIGAHLVTSLELPPPDTMGETFDRLAEGGIIEASLADRLKKAVGFRNIAVHNYERINWEIVHAVCSRHLDDFRTFARTVNERL</sequence>
<dbReference type="EMBL" id="CP011367">
    <property type="protein sequence ID" value="AKJ94799.1"/>
    <property type="molecule type" value="Genomic_DNA"/>
</dbReference>
<keyword evidence="3" id="KW-0378">Hydrolase</keyword>
<dbReference type="PATRIC" id="fig|106634.4.peg.1058"/>